<evidence type="ECO:0000313" key="3">
    <source>
        <dbReference type="Proteomes" id="UP000053789"/>
    </source>
</evidence>
<accession>A0A0D2I3Y0</accession>
<evidence type="ECO:0000313" key="2">
    <source>
        <dbReference type="EMBL" id="KIW91594.1"/>
    </source>
</evidence>
<dbReference type="GeneID" id="27700489"/>
<evidence type="ECO:0000256" key="1">
    <source>
        <dbReference type="SAM" id="MobiDB-lite"/>
    </source>
</evidence>
<dbReference type="EMBL" id="KN846990">
    <property type="protein sequence ID" value="KIW91594.1"/>
    <property type="molecule type" value="Genomic_DNA"/>
</dbReference>
<dbReference type="VEuPathDB" id="FungiDB:Z519_07561"/>
<sequence>MLRPALEIRSGSRCDYNQRHLRKFGDQEGKSDTMPLPAAQTRRRQFRFDEGLNLLFDDRADEVIQYEEKIQKILQKGIKPDRLIGLRVTTRLDRILKETEGPDGNLVGESIRTTPIRDDSRPLLFPFLLLEAKSEKSSDGFSKIDSQSGFGLRNLLQLQRNLEHATIENRQSGMKPLVWYLAYRGEVWRLSGAYVEETNKDSEPNYRILQLWEGNINYEKHALQLLLIIDYIFDWARDVYRRDIISGLLSLATNASHSLVADTDVGSLHNDFPPFVDVDIDEPTIGNDIEQIEPFAVPHLLRFFDHENLAFRDARYMTYKVWALHVTLENLDQFLSKMDTTEKAKQLARQLWRSVRGQGTWSVTADCLNAVEKLWTGQDRESHTFQNPEQRFLASFAVDSYFTDGGNRGMVRLDLWNQVHTLTYVAIAQDALQALRERTKFNPRSLHLDIADCPMIPTECVVDLFKSVRFSSVRQCFAAAIARSRLSSGSRPRSQGDLYSFPACPTRHGLVRYFTPILTTPQYSGSASPAELLKRIYKLLKIGMAEPSESFLRVSQQSVKHETEVTCSRRMTRSRRTRKMLGKSNAVLVKGIGAETKDGEKHDLAWYCLFVFDTPSPSDNEITDPFEKLGVFRGTLRTFFNVRLRECNFRDTKCGGTEELRHSLEILEHVSTQYQLIQSMDTNIGPDNAPDWIQQKCKVLAYPSVKWPYTFSDTMDGIKQVSESYGFSQTLHYLIVAFQTILSPQNQLFEFRGELALLEERVRKDLPVDSSASIPLSTVQYYADPQLVTFIEDTEDDMERRASSSSDTDSSIEVIARPTNRKRRRDER</sequence>
<organism evidence="2 3">
    <name type="scientific">Cladophialophora bantiana (strain ATCC 10958 / CBS 173.52 / CDC B-1940 / NIH 8579)</name>
    <name type="common">Xylohypha bantiana</name>
    <dbReference type="NCBI Taxonomy" id="1442370"/>
    <lineage>
        <taxon>Eukaryota</taxon>
        <taxon>Fungi</taxon>
        <taxon>Dikarya</taxon>
        <taxon>Ascomycota</taxon>
        <taxon>Pezizomycotina</taxon>
        <taxon>Eurotiomycetes</taxon>
        <taxon>Chaetothyriomycetidae</taxon>
        <taxon>Chaetothyriales</taxon>
        <taxon>Herpotrichiellaceae</taxon>
        <taxon>Cladophialophora</taxon>
    </lineage>
</organism>
<reference evidence="2" key="1">
    <citation type="submission" date="2015-01" db="EMBL/GenBank/DDBJ databases">
        <title>The Genome Sequence of Cladophialophora bantiana CBS 173.52.</title>
        <authorList>
            <consortium name="The Broad Institute Genomics Platform"/>
            <person name="Cuomo C."/>
            <person name="de Hoog S."/>
            <person name="Gorbushina A."/>
            <person name="Stielow B."/>
            <person name="Teixiera M."/>
            <person name="Abouelleil A."/>
            <person name="Chapman S.B."/>
            <person name="Priest M."/>
            <person name="Young S.K."/>
            <person name="Wortman J."/>
            <person name="Nusbaum C."/>
            <person name="Birren B."/>
        </authorList>
    </citation>
    <scope>NUCLEOTIDE SEQUENCE [LARGE SCALE GENOMIC DNA]</scope>
    <source>
        <strain evidence="2">CBS 173.52</strain>
    </source>
</reference>
<dbReference type="OrthoDB" id="3538597at2759"/>
<dbReference type="AlphaFoldDB" id="A0A0D2I3Y0"/>
<dbReference type="Proteomes" id="UP000053789">
    <property type="component" value="Unassembled WGS sequence"/>
</dbReference>
<gene>
    <name evidence="2" type="ORF">Z519_07561</name>
</gene>
<dbReference type="HOGENOM" id="CLU_005168_1_0_1"/>
<feature type="region of interest" description="Disordered" evidence="1">
    <location>
        <begin position="795"/>
        <end position="828"/>
    </location>
</feature>
<keyword evidence="3" id="KW-1185">Reference proteome</keyword>
<proteinExistence type="predicted"/>
<protein>
    <submittedName>
        <fullName evidence="2">Uncharacterized protein</fullName>
    </submittedName>
</protein>
<feature type="compositionally biased region" description="Basic residues" evidence="1">
    <location>
        <begin position="819"/>
        <end position="828"/>
    </location>
</feature>
<dbReference type="RefSeq" id="XP_016618263.1">
    <property type="nucleotide sequence ID" value="XM_016765294.1"/>
</dbReference>
<name>A0A0D2I3Y0_CLAB1</name>